<evidence type="ECO:0000259" key="1">
    <source>
        <dbReference type="Pfam" id="PF09118"/>
    </source>
</evidence>
<protein>
    <recommendedName>
        <fullName evidence="1">Galactose oxidase-like Early set domain-containing protein</fullName>
    </recommendedName>
</protein>
<feature type="domain" description="Galactose oxidase-like Early set" evidence="1">
    <location>
        <begin position="6"/>
        <end position="96"/>
    </location>
</feature>
<dbReference type="AlphaFoldDB" id="A0A9W9WDC8"/>
<sequence>MGPRDRPEIKTLTTGPIKPSGTMEITTNGAVDSQASIIRYSSNKYTVDADQRHIAVQLKKTEVFMISAEPGIALLGHYMLFVLKDGTPSHSVNVKVAAVWLAYFAMATA</sequence>
<dbReference type="Proteomes" id="UP001147760">
    <property type="component" value="Unassembled WGS sequence"/>
</dbReference>
<accession>A0A9W9WDC8</accession>
<evidence type="ECO:0000313" key="3">
    <source>
        <dbReference type="Proteomes" id="UP001147760"/>
    </source>
</evidence>
<proteinExistence type="predicted"/>
<comment type="caution">
    <text evidence="2">The sequence shown here is derived from an EMBL/GenBank/DDBJ whole genome shotgun (WGS) entry which is preliminary data.</text>
</comment>
<dbReference type="InterPro" id="IPR013783">
    <property type="entry name" value="Ig-like_fold"/>
</dbReference>
<dbReference type="OrthoDB" id="2019572at2759"/>
<name>A0A9W9WDC8_9EURO</name>
<dbReference type="Gene3D" id="2.60.40.10">
    <property type="entry name" value="Immunoglobulins"/>
    <property type="match status" value="1"/>
</dbReference>
<reference evidence="2" key="1">
    <citation type="submission" date="2022-12" db="EMBL/GenBank/DDBJ databases">
        <authorList>
            <person name="Petersen C."/>
        </authorList>
    </citation>
    <scope>NUCLEOTIDE SEQUENCE</scope>
    <source>
        <strain evidence="2">IBT 17660</strain>
    </source>
</reference>
<dbReference type="SUPFAM" id="SSF81296">
    <property type="entry name" value="E set domains"/>
    <property type="match status" value="1"/>
</dbReference>
<evidence type="ECO:0000313" key="2">
    <source>
        <dbReference type="EMBL" id="KAJ5455006.1"/>
    </source>
</evidence>
<dbReference type="InterPro" id="IPR014756">
    <property type="entry name" value="Ig_E-set"/>
</dbReference>
<gene>
    <name evidence="2" type="ORF">N7530_012775</name>
</gene>
<keyword evidence="3" id="KW-1185">Reference proteome</keyword>
<dbReference type="Pfam" id="PF09118">
    <property type="entry name" value="GO-like_E_set"/>
    <property type="match status" value="1"/>
</dbReference>
<organism evidence="2 3">
    <name type="scientific">Penicillium desertorum</name>
    <dbReference type="NCBI Taxonomy" id="1303715"/>
    <lineage>
        <taxon>Eukaryota</taxon>
        <taxon>Fungi</taxon>
        <taxon>Dikarya</taxon>
        <taxon>Ascomycota</taxon>
        <taxon>Pezizomycotina</taxon>
        <taxon>Eurotiomycetes</taxon>
        <taxon>Eurotiomycetidae</taxon>
        <taxon>Eurotiales</taxon>
        <taxon>Aspergillaceae</taxon>
        <taxon>Penicillium</taxon>
    </lineage>
</organism>
<reference evidence="2" key="2">
    <citation type="journal article" date="2023" name="IMA Fungus">
        <title>Comparative genomic study of the Penicillium genus elucidates a diverse pangenome and 15 lateral gene transfer events.</title>
        <authorList>
            <person name="Petersen C."/>
            <person name="Sorensen T."/>
            <person name="Nielsen M.R."/>
            <person name="Sondergaard T.E."/>
            <person name="Sorensen J.L."/>
            <person name="Fitzpatrick D.A."/>
            <person name="Frisvad J.C."/>
            <person name="Nielsen K.L."/>
        </authorList>
    </citation>
    <scope>NUCLEOTIDE SEQUENCE</scope>
    <source>
        <strain evidence="2">IBT 17660</strain>
    </source>
</reference>
<dbReference type="InterPro" id="IPR015202">
    <property type="entry name" value="GO-like_E_set"/>
</dbReference>
<dbReference type="EMBL" id="JAPWDO010000010">
    <property type="protein sequence ID" value="KAJ5455006.1"/>
    <property type="molecule type" value="Genomic_DNA"/>
</dbReference>